<dbReference type="EMBL" id="JAMKFB020000016">
    <property type="protein sequence ID" value="KAL0171662.1"/>
    <property type="molecule type" value="Genomic_DNA"/>
</dbReference>
<dbReference type="InterPro" id="IPR001300">
    <property type="entry name" value="Peptidase_C2_calpain_cat"/>
</dbReference>
<organism evidence="6 7">
    <name type="scientific">Cirrhinus mrigala</name>
    <name type="common">Mrigala</name>
    <dbReference type="NCBI Taxonomy" id="683832"/>
    <lineage>
        <taxon>Eukaryota</taxon>
        <taxon>Metazoa</taxon>
        <taxon>Chordata</taxon>
        <taxon>Craniata</taxon>
        <taxon>Vertebrata</taxon>
        <taxon>Euteleostomi</taxon>
        <taxon>Actinopterygii</taxon>
        <taxon>Neopterygii</taxon>
        <taxon>Teleostei</taxon>
        <taxon>Ostariophysi</taxon>
        <taxon>Cypriniformes</taxon>
        <taxon>Cyprinidae</taxon>
        <taxon>Labeoninae</taxon>
        <taxon>Labeonini</taxon>
        <taxon>Cirrhinus</taxon>
    </lineage>
</organism>
<feature type="domain" description="Calpain catalytic" evidence="5">
    <location>
        <begin position="1"/>
        <end position="49"/>
    </location>
</feature>
<feature type="non-terminal residue" evidence="6">
    <location>
        <position position="1"/>
    </location>
</feature>
<evidence type="ECO:0000256" key="4">
    <source>
        <dbReference type="PROSITE-ProRule" id="PRU00239"/>
    </source>
</evidence>
<keyword evidence="7" id="KW-1185">Reference proteome</keyword>
<keyword evidence="2" id="KW-0378">Hydrolase</keyword>
<evidence type="ECO:0000256" key="1">
    <source>
        <dbReference type="ARBA" id="ARBA00022670"/>
    </source>
</evidence>
<dbReference type="InterPro" id="IPR051297">
    <property type="entry name" value="PalB/RIM13"/>
</dbReference>
<dbReference type="InterPro" id="IPR038765">
    <property type="entry name" value="Papain-like_cys_pep_sf"/>
</dbReference>
<evidence type="ECO:0000313" key="6">
    <source>
        <dbReference type="EMBL" id="KAL0171662.1"/>
    </source>
</evidence>
<dbReference type="AlphaFoldDB" id="A0ABD0PC84"/>
<keyword evidence="1" id="KW-0645">Protease</keyword>
<dbReference type="Proteomes" id="UP001529510">
    <property type="component" value="Unassembled WGS sequence"/>
</dbReference>
<dbReference type="GO" id="GO:0008234">
    <property type="term" value="F:cysteine-type peptidase activity"/>
    <property type="evidence" value="ECO:0007669"/>
    <property type="project" value="UniProtKB-KW"/>
</dbReference>
<dbReference type="GO" id="GO:0006508">
    <property type="term" value="P:proteolysis"/>
    <property type="evidence" value="ECO:0007669"/>
    <property type="project" value="UniProtKB-KW"/>
</dbReference>
<sequence>VIIDDFLPVDRNGELLCSYSSNRNELWVSLIEKAYMKVMGGYDFPGSNSVNYRY</sequence>
<comment type="caution">
    <text evidence="6">The sequence shown here is derived from an EMBL/GenBank/DDBJ whole genome shotgun (WGS) entry which is preliminary data.</text>
</comment>
<dbReference type="Pfam" id="PF00648">
    <property type="entry name" value="Peptidase_C2"/>
    <property type="match status" value="1"/>
</dbReference>
<comment type="caution">
    <text evidence="4">Lacks conserved residue(s) required for the propagation of feature annotation.</text>
</comment>
<keyword evidence="3" id="KW-0788">Thiol protease</keyword>
<evidence type="ECO:0000256" key="2">
    <source>
        <dbReference type="ARBA" id="ARBA00022801"/>
    </source>
</evidence>
<accession>A0ABD0PC84</accession>
<reference evidence="6 7" key="1">
    <citation type="submission" date="2024-05" db="EMBL/GenBank/DDBJ databases">
        <title>Genome sequencing and assembly of Indian major carp, Cirrhinus mrigala (Hamilton, 1822).</title>
        <authorList>
            <person name="Mohindra V."/>
            <person name="Chowdhury L.M."/>
            <person name="Lal K."/>
            <person name="Jena J.K."/>
        </authorList>
    </citation>
    <scope>NUCLEOTIDE SEQUENCE [LARGE SCALE GENOMIC DNA]</scope>
    <source>
        <strain evidence="6">CM1030</strain>
        <tissue evidence="6">Blood</tissue>
    </source>
</reference>
<dbReference type="PANTHER" id="PTHR46143:SF1">
    <property type="entry name" value="CALPAIN-7"/>
    <property type="match status" value="1"/>
</dbReference>
<proteinExistence type="predicted"/>
<dbReference type="SUPFAM" id="SSF54001">
    <property type="entry name" value="Cysteine proteinases"/>
    <property type="match status" value="1"/>
</dbReference>
<evidence type="ECO:0000256" key="3">
    <source>
        <dbReference type="ARBA" id="ARBA00022807"/>
    </source>
</evidence>
<gene>
    <name evidence="6" type="ORF">M9458_031973</name>
</gene>
<evidence type="ECO:0000259" key="5">
    <source>
        <dbReference type="PROSITE" id="PS50203"/>
    </source>
</evidence>
<name>A0ABD0PC84_CIRMR</name>
<protein>
    <recommendedName>
        <fullName evidence="5">Calpain catalytic domain-containing protein</fullName>
    </recommendedName>
</protein>
<dbReference type="PANTHER" id="PTHR46143">
    <property type="entry name" value="CALPAIN-7"/>
    <property type="match status" value="1"/>
</dbReference>
<dbReference type="PROSITE" id="PS50203">
    <property type="entry name" value="CALPAIN_CAT"/>
    <property type="match status" value="1"/>
</dbReference>
<evidence type="ECO:0000313" key="7">
    <source>
        <dbReference type="Proteomes" id="UP001529510"/>
    </source>
</evidence>